<dbReference type="EMBL" id="JABAIM010000001">
    <property type="protein sequence ID" value="NLR73996.1"/>
    <property type="molecule type" value="Genomic_DNA"/>
</dbReference>
<dbReference type="InterPro" id="IPR006597">
    <property type="entry name" value="Sel1-like"/>
</dbReference>
<dbReference type="PANTHER" id="PTHR46430">
    <property type="entry name" value="PROTEIN SKT5-RELATED"/>
    <property type="match status" value="1"/>
</dbReference>
<evidence type="ECO:0000256" key="1">
    <source>
        <dbReference type="ARBA" id="ARBA00022737"/>
    </source>
</evidence>
<dbReference type="InterPro" id="IPR051726">
    <property type="entry name" value="Chitin_Synth_Reg"/>
</dbReference>
<dbReference type="Proteomes" id="UP000587991">
    <property type="component" value="Unassembled WGS sequence"/>
</dbReference>
<keyword evidence="3" id="KW-1185">Reference proteome</keyword>
<dbReference type="SMART" id="SM00671">
    <property type="entry name" value="SEL1"/>
    <property type="match status" value="2"/>
</dbReference>
<dbReference type="Gene3D" id="1.25.40.10">
    <property type="entry name" value="Tetratricopeptide repeat domain"/>
    <property type="match status" value="1"/>
</dbReference>
<gene>
    <name evidence="2" type="ORF">HF682_02325</name>
</gene>
<accession>A0A847S8R4</accession>
<dbReference type="InterPro" id="IPR011990">
    <property type="entry name" value="TPR-like_helical_dom_sf"/>
</dbReference>
<evidence type="ECO:0000313" key="3">
    <source>
        <dbReference type="Proteomes" id="UP000587991"/>
    </source>
</evidence>
<sequence>MDDLKAHEVIRRAEDLIEAGGCQAAYDLLLPLLAEGRPEAMFLYAQFSISRLETDDEFELRSFKLLQQASERGYAPATYALGVCFEMGDLVEQDIIRASGLYKSASDSGYPKAKLTHGLNLFYGSLGVPKDEAQGLALVKQAIAEGVEGAAEALDLIKAAGQGRT</sequence>
<protein>
    <submittedName>
        <fullName evidence="2">Sel1 repeat family protein</fullName>
    </submittedName>
</protein>
<dbReference type="RefSeq" id="WP_168875642.1">
    <property type="nucleotide sequence ID" value="NZ_JABAIM010000001.1"/>
</dbReference>
<organism evidence="2 3">
    <name type="scientific">Leeia aquatica</name>
    <dbReference type="NCBI Taxonomy" id="2725557"/>
    <lineage>
        <taxon>Bacteria</taxon>
        <taxon>Pseudomonadati</taxon>
        <taxon>Pseudomonadota</taxon>
        <taxon>Betaproteobacteria</taxon>
        <taxon>Neisseriales</taxon>
        <taxon>Leeiaceae</taxon>
        <taxon>Leeia</taxon>
    </lineage>
</organism>
<dbReference type="Pfam" id="PF08238">
    <property type="entry name" value="Sel1"/>
    <property type="match status" value="3"/>
</dbReference>
<dbReference type="PANTHER" id="PTHR46430:SF2">
    <property type="entry name" value="CHITIN SYNTHASE REGULATORY FACTOR 4"/>
    <property type="match status" value="1"/>
</dbReference>
<evidence type="ECO:0000313" key="2">
    <source>
        <dbReference type="EMBL" id="NLR73996.1"/>
    </source>
</evidence>
<keyword evidence="1" id="KW-0677">Repeat</keyword>
<reference evidence="2 3" key="1">
    <citation type="submission" date="2020-04" db="EMBL/GenBank/DDBJ databases">
        <title>Draft genome of Leeia sp. IMCC25680.</title>
        <authorList>
            <person name="Song J."/>
            <person name="Cho J.-C."/>
        </authorList>
    </citation>
    <scope>NUCLEOTIDE SEQUENCE [LARGE SCALE GENOMIC DNA]</scope>
    <source>
        <strain evidence="2 3">IMCC25680</strain>
    </source>
</reference>
<proteinExistence type="predicted"/>
<comment type="caution">
    <text evidence="2">The sequence shown here is derived from an EMBL/GenBank/DDBJ whole genome shotgun (WGS) entry which is preliminary data.</text>
</comment>
<dbReference type="SUPFAM" id="SSF81901">
    <property type="entry name" value="HCP-like"/>
    <property type="match status" value="1"/>
</dbReference>
<dbReference type="AlphaFoldDB" id="A0A847S8R4"/>
<name>A0A847S8R4_9NEIS</name>